<keyword evidence="1" id="KW-0472">Membrane</keyword>
<evidence type="ECO:0000313" key="2">
    <source>
        <dbReference type="EMBL" id="SFV56260.1"/>
    </source>
</evidence>
<proteinExistence type="predicted"/>
<gene>
    <name evidence="2" type="ORF">MNB_SV-14-1814</name>
</gene>
<reference evidence="2" key="1">
    <citation type="submission" date="2016-10" db="EMBL/GenBank/DDBJ databases">
        <authorList>
            <person name="de Groot N.N."/>
        </authorList>
    </citation>
    <scope>NUCLEOTIDE SEQUENCE</scope>
</reference>
<evidence type="ECO:0000256" key="1">
    <source>
        <dbReference type="SAM" id="Phobius"/>
    </source>
</evidence>
<keyword evidence="1" id="KW-1133">Transmembrane helix</keyword>
<dbReference type="AlphaFoldDB" id="A0A1W1BRR7"/>
<sequence>MKKEELRDLIDSLELYLKLVKNDLPKLHEENKKTSSNLEQLVIESRKVTNIGTMLIELRETFSDIQKSLSRYEMQTKRIELIAQNHDILQNRLNIVYALLFGFFMGYSINIFLPI</sequence>
<keyword evidence="1" id="KW-0812">Transmembrane</keyword>
<feature type="transmembrane region" description="Helical" evidence="1">
    <location>
        <begin position="95"/>
        <end position="113"/>
    </location>
</feature>
<dbReference type="EMBL" id="FPHN01000062">
    <property type="protein sequence ID" value="SFV56260.1"/>
    <property type="molecule type" value="Genomic_DNA"/>
</dbReference>
<name>A0A1W1BRR7_9ZZZZ</name>
<protein>
    <submittedName>
        <fullName evidence="2">Uncharacterized protein</fullName>
    </submittedName>
</protein>
<accession>A0A1W1BRR7</accession>
<organism evidence="2">
    <name type="scientific">hydrothermal vent metagenome</name>
    <dbReference type="NCBI Taxonomy" id="652676"/>
    <lineage>
        <taxon>unclassified sequences</taxon>
        <taxon>metagenomes</taxon>
        <taxon>ecological metagenomes</taxon>
    </lineage>
</organism>